<gene>
    <name evidence="3" type="ORF">M421DRAFT_424155</name>
</gene>
<reference evidence="3" key="1">
    <citation type="journal article" date="2020" name="Stud. Mycol.">
        <title>101 Dothideomycetes genomes: a test case for predicting lifestyles and emergence of pathogens.</title>
        <authorList>
            <person name="Haridas S."/>
            <person name="Albert R."/>
            <person name="Binder M."/>
            <person name="Bloem J."/>
            <person name="Labutti K."/>
            <person name="Salamov A."/>
            <person name="Andreopoulos B."/>
            <person name="Baker S."/>
            <person name="Barry K."/>
            <person name="Bills G."/>
            <person name="Bluhm B."/>
            <person name="Cannon C."/>
            <person name="Castanera R."/>
            <person name="Culley D."/>
            <person name="Daum C."/>
            <person name="Ezra D."/>
            <person name="Gonzalez J."/>
            <person name="Henrissat B."/>
            <person name="Kuo A."/>
            <person name="Liang C."/>
            <person name="Lipzen A."/>
            <person name="Lutzoni F."/>
            <person name="Magnuson J."/>
            <person name="Mondo S."/>
            <person name="Nolan M."/>
            <person name="Ohm R."/>
            <person name="Pangilinan J."/>
            <person name="Park H.-J."/>
            <person name="Ramirez L."/>
            <person name="Alfaro M."/>
            <person name="Sun H."/>
            <person name="Tritt A."/>
            <person name="Yoshinaga Y."/>
            <person name="Zwiers L.-H."/>
            <person name="Turgeon B."/>
            <person name="Goodwin S."/>
            <person name="Spatafora J."/>
            <person name="Crous P."/>
            <person name="Grigoriev I."/>
        </authorList>
    </citation>
    <scope>NUCLEOTIDE SEQUENCE</scope>
    <source>
        <strain evidence="3">CBS 183.55</strain>
    </source>
</reference>
<dbReference type="EMBL" id="ML978987">
    <property type="protein sequence ID" value="KAF1925126.1"/>
    <property type="molecule type" value="Genomic_DNA"/>
</dbReference>
<dbReference type="RefSeq" id="XP_033445378.1">
    <property type="nucleotide sequence ID" value="XM_033593668.1"/>
</dbReference>
<feature type="domain" description="Rhodopsin" evidence="2">
    <location>
        <begin position="2"/>
        <end position="90"/>
    </location>
</feature>
<dbReference type="InterPro" id="IPR049326">
    <property type="entry name" value="Rhodopsin_dom_fungi"/>
</dbReference>
<dbReference type="AlphaFoldDB" id="A0A6A5RF34"/>
<proteinExistence type="predicted"/>
<feature type="region of interest" description="Disordered" evidence="1">
    <location>
        <begin position="336"/>
        <end position="358"/>
    </location>
</feature>
<dbReference type="GeneID" id="54351336"/>
<keyword evidence="4" id="KW-1185">Reference proteome</keyword>
<organism evidence="3 4">
    <name type="scientific">Didymella exigua CBS 183.55</name>
    <dbReference type="NCBI Taxonomy" id="1150837"/>
    <lineage>
        <taxon>Eukaryota</taxon>
        <taxon>Fungi</taxon>
        <taxon>Dikarya</taxon>
        <taxon>Ascomycota</taxon>
        <taxon>Pezizomycotina</taxon>
        <taxon>Dothideomycetes</taxon>
        <taxon>Pleosporomycetidae</taxon>
        <taxon>Pleosporales</taxon>
        <taxon>Pleosporineae</taxon>
        <taxon>Didymellaceae</taxon>
        <taxon>Didymella</taxon>
    </lineage>
</organism>
<protein>
    <recommendedName>
        <fullName evidence="2">Rhodopsin domain-containing protein</fullName>
    </recommendedName>
</protein>
<dbReference type="OrthoDB" id="3918601at2759"/>
<dbReference type="Pfam" id="PF20684">
    <property type="entry name" value="Fung_rhodopsin"/>
    <property type="match status" value="1"/>
</dbReference>
<evidence type="ECO:0000256" key="1">
    <source>
        <dbReference type="SAM" id="MobiDB-lite"/>
    </source>
</evidence>
<dbReference type="PANTHER" id="PTHR38794:SF1">
    <property type="entry name" value="INTEGRAL MEMBRANE PROTEIN"/>
    <property type="match status" value="1"/>
</dbReference>
<accession>A0A6A5RF34</accession>
<dbReference type="Proteomes" id="UP000800082">
    <property type="component" value="Unassembled WGS sequence"/>
</dbReference>
<evidence type="ECO:0000313" key="4">
    <source>
        <dbReference type="Proteomes" id="UP000800082"/>
    </source>
</evidence>
<dbReference type="PANTHER" id="PTHR38794">
    <property type="entry name" value="INTEGRAL MEMBRANE PROTEIN"/>
    <property type="match status" value="1"/>
</dbReference>
<sequence>MSTELFIVMLSVDLVAHLRVCISKKVAVVACFAPRLLVAAAALVRAIYLYQVTPHGSPEFDLWSATICTQVHVCASICTACIPYMVPFFKSLQANVWRSCSTRSWTARPRSSHTLGRSSNRLRKREANMRFESPRLFTSLIKEPERVSIISPRIPSPGPISPFLPSPVSTLQITPTTTSIPDTHRARTLSVVGTIYDSDSDEVFDMVSLQTAMCFAPSLIEPPAQARLSSTATMDVPEPFEYLALLGSPDPSSLSSCYSSRISTPTRLTMNPRYSLFPQGTSCYVPLQLAPQSGALSGRQSSQSERITANRVATSHKFDDFAHPVRSASFRLHPKFSTTPRLHAPPPTIVPIAESSHS</sequence>
<name>A0A6A5RF34_9PLEO</name>
<evidence type="ECO:0000313" key="3">
    <source>
        <dbReference type="EMBL" id="KAF1925126.1"/>
    </source>
</evidence>
<evidence type="ECO:0000259" key="2">
    <source>
        <dbReference type="Pfam" id="PF20684"/>
    </source>
</evidence>